<keyword evidence="4" id="KW-1185">Reference proteome</keyword>
<accession>A0AAV7K3E9</accession>
<feature type="domain" description="BAH" evidence="2">
    <location>
        <begin position="98"/>
        <end position="243"/>
    </location>
</feature>
<feature type="region of interest" description="Disordered" evidence="1">
    <location>
        <begin position="1"/>
        <end position="23"/>
    </location>
</feature>
<evidence type="ECO:0000256" key="1">
    <source>
        <dbReference type="SAM" id="MobiDB-lite"/>
    </source>
</evidence>
<comment type="caution">
    <text evidence="3">The sequence shown here is derived from an EMBL/GenBank/DDBJ whole genome shotgun (WGS) entry which is preliminary data.</text>
</comment>
<dbReference type="Proteomes" id="UP001165289">
    <property type="component" value="Unassembled WGS sequence"/>
</dbReference>
<evidence type="ECO:0000259" key="2">
    <source>
        <dbReference type="PROSITE" id="PS51038"/>
    </source>
</evidence>
<dbReference type="AlphaFoldDB" id="A0AAV7K3E9"/>
<dbReference type="SMART" id="SM00439">
    <property type="entry name" value="BAH"/>
    <property type="match status" value="1"/>
</dbReference>
<dbReference type="InterPro" id="IPR001025">
    <property type="entry name" value="BAH_dom"/>
</dbReference>
<protein>
    <submittedName>
        <fullName evidence="3">Arginine-glutamic acid dipeptide repeats protein-like isoform X2</fullName>
    </submittedName>
</protein>
<reference evidence="3 4" key="1">
    <citation type="journal article" date="2023" name="BMC Biol.">
        <title>The compact genome of the sponge Oopsacas minuta (Hexactinellida) is lacking key metazoan core genes.</title>
        <authorList>
            <person name="Santini S."/>
            <person name="Schenkelaars Q."/>
            <person name="Jourda C."/>
            <person name="Duchesne M."/>
            <person name="Belahbib H."/>
            <person name="Rocher C."/>
            <person name="Selva M."/>
            <person name="Riesgo A."/>
            <person name="Vervoort M."/>
            <person name="Leys S.P."/>
            <person name="Kodjabachian L."/>
            <person name="Le Bivic A."/>
            <person name="Borchiellini C."/>
            <person name="Claverie J.M."/>
            <person name="Renard E."/>
        </authorList>
    </citation>
    <scope>NUCLEOTIDE SEQUENCE [LARGE SCALE GENOMIC DNA]</scope>
    <source>
        <strain evidence="3">SPO-2</strain>
    </source>
</reference>
<sequence length="299" mass="34328">MSGVDTGKSKKGRLKRQLPQRTKYNQTIEEKTFGIVSDDSLRSGLRTTKTRGRRAGSKKSVKLKYPHIPANIPSIRHGVIPTKQNYFEKDVYVGEDNQEYHIGDSVYIQSDTLSSVYFIGQIRDFRTTRKEERLVEIQWYYRPSEVPASVLDSLLQDRIIQSKNHEETICSLLNDPHVRTRELFRCGSNGENFNLTSTSLIKGKCYVVSLSDIINLREYTLGEDHFFCILGFDPITRRLSDFKGEIRVGPSHQVIYFIFPNSYVYVHMNTTPTHSNTDPGVSQCGGLLSELLYWRKSNT</sequence>
<dbReference type="Gene3D" id="2.30.30.490">
    <property type="match status" value="1"/>
</dbReference>
<evidence type="ECO:0000313" key="3">
    <source>
        <dbReference type="EMBL" id="KAI6655310.1"/>
    </source>
</evidence>
<name>A0AAV7K3E9_9METZ</name>
<dbReference type="EMBL" id="JAKMXF010000199">
    <property type="protein sequence ID" value="KAI6655310.1"/>
    <property type="molecule type" value="Genomic_DNA"/>
</dbReference>
<evidence type="ECO:0000313" key="4">
    <source>
        <dbReference type="Proteomes" id="UP001165289"/>
    </source>
</evidence>
<dbReference type="InterPro" id="IPR043151">
    <property type="entry name" value="BAH_sf"/>
</dbReference>
<dbReference type="GO" id="GO:0003682">
    <property type="term" value="F:chromatin binding"/>
    <property type="evidence" value="ECO:0007669"/>
    <property type="project" value="InterPro"/>
</dbReference>
<dbReference type="PROSITE" id="PS51038">
    <property type="entry name" value="BAH"/>
    <property type="match status" value="1"/>
</dbReference>
<proteinExistence type="predicted"/>
<dbReference type="Pfam" id="PF01426">
    <property type="entry name" value="BAH"/>
    <property type="match status" value="1"/>
</dbReference>
<feature type="compositionally biased region" description="Basic residues" evidence="1">
    <location>
        <begin position="9"/>
        <end position="18"/>
    </location>
</feature>
<gene>
    <name evidence="3" type="ORF">LOD99_2145</name>
</gene>
<organism evidence="3 4">
    <name type="scientific">Oopsacas minuta</name>
    <dbReference type="NCBI Taxonomy" id="111878"/>
    <lineage>
        <taxon>Eukaryota</taxon>
        <taxon>Metazoa</taxon>
        <taxon>Porifera</taxon>
        <taxon>Hexactinellida</taxon>
        <taxon>Hexasterophora</taxon>
        <taxon>Lyssacinosida</taxon>
        <taxon>Leucopsacidae</taxon>
        <taxon>Oopsacas</taxon>
    </lineage>
</organism>